<dbReference type="AlphaFoldDB" id="A0A098M2Z7"/>
<organism evidence="2 3">
    <name type="scientific">Paenibacillus wynnii</name>
    <dbReference type="NCBI Taxonomy" id="268407"/>
    <lineage>
        <taxon>Bacteria</taxon>
        <taxon>Bacillati</taxon>
        <taxon>Bacillota</taxon>
        <taxon>Bacilli</taxon>
        <taxon>Bacillales</taxon>
        <taxon>Paenibacillaceae</taxon>
        <taxon>Paenibacillus</taxon>
    </lineage>
</organism>
<evidence type="ECO:0008006" key="4">
    <source>
        <dbReference type="Google" id="ProtNLM"/>
    </source>
</evidence>
<evidence type="ECO:0000313" key="3">
    <source>
        <dbReference type="Proteomes" id="UP000029734"/>
    </source>
</evidence>
<protein>
    <recommendedName>
        <fullName evidence="4">Cxxc_20_cxxc protein</fullName>
    </recommendedName>
</protein>
<dbReference type="OrthoDB" id="2970506at2"/>
<name>A0A098M2Z7_9BACL</name>
<feature type="transmembrane region" description="Helical" evidence="1">
    <location>
        <begin position="56"/>
        <end position="75"/>
    </location>
</feature>
<dbReference type="EMBL" id="JQCR01000003">
    <property type="protein sequence ID" value="KGE16824.1"/>
    <property type="molecule type" value="Genomic_DNA"/>
</dbReference>
<reference evidence="2 3" key="1">
    <citation type="submission" date="2014-08" db="EMBL/GenBank/DDBJ databases">
        <authorList>
            <person name="den Bakker H.C."/>
        </authorList>
    </citation>
    <scope>NUCLEOTIDE SEQUENCE [LARGE SCALE GENOMIC DNA]</scope>
    <source>
        <strain evidence="2 3">DSM 18334</strain>
    </source>
</reference>
<keyword evidence="1" id="KW-0812">Transmembrane</keyword>
<dbReference type="Proteomes" id="UP000029734">
    <property type="component" value="Unassembled WGS sequence"/>
</dbReference>
<keyword evidence="3" id="KW-1185">Reference proteome</keyword>
<sequence length="106" mass="12628">MFTTLDRRLKMQQCLNCDKKFKYKQIMRSSMYGYKPIVCSHCGETHAVTLDSRIRIAIVIVAFPMVATQFIWGNFKYERVLFYILTIIPLVFMVPFLMKYRKKEQG</sequence>
<dbReference type="NCBIfam" id="TIGR04104">
    <property type="entry name" value="cxxc_20_cxxc"/>
    <property type="match status" value="1"/>
</dbReference>
<reference evidence="2 3" key="2">
    <citation type="submission" date="2014-10" db="EMBL/GenBank/DDBJ databases">
        <title>Comparative genomics of the Paenibacillus odorifer group.</title>
        <authorList>
            <person name="Tsai Y.-C."/>
            <person name="Martin N."/>
            <person name="Korlach J."/>
            <person name="Wiedmann M."/>
        </authorList>
    </citation>
    <scope>NUCLEOTIDE SEQUENCE [LARGE SCALE GENOMIC DNA]</scope>
    <source>
        <strain evidence="2 3">DSM 18334</strain>
    </source>
</reference>
<keyword evidence="1" id="KW-1133">Transmembrane helix</keyword>
<evidence type="ECO:0000313" key="2">
    <source>
        <dbReference type="EMBL" id="KGE16824.1"/>
    </source>
</evidence>
<keyword evidence="1" id="KW-0472">Membrane</keyword>
<proteinExistence type="predicted"/>
<dbReference type="InterPro" id="IPR026369">
    <property type="entry name" value="CxxC_20_CxxC"/>
</dbReference>
<comment type="caution">
    <text evidence="2">The sequence shown here is derived from an EMBL/GenBank/DDBJ whole genome shotgun (WGS) entry which is preliminary data.</text>
</comment>
<gene>
    <name evidence="2" type="ORF">PWYN_19230</name>
</gene>
<evidence type="ECO:0000256" key="1">
    <source>
        <dbReference type="SAM" id="Phobius"/>
    </source>
</evidence>
<feature type="transmembrane region" description="Helical" evidence="1">
    <location>
        <begin position="81"/>
        <end position="98"/>
    </location>
</feature>
<dbReference type="STRING" id="268407.PWYN_19230"/>
<accession>A0A098M2Z7</accession>